<gene>
    <name evidence="6" type="primary">EXO70</name>
    <name evidence="6" type="ORF">CAAN4_F05534</name>
</gene>
<dbReference type="EMBL" id="OZ004258">
    <property type="protein sequence ID" value="CAK7912122.1"/>
    <property type="molecule type" value="Genomic_DNA"/>
</dbReference>
<evidence type="ECO:0000256" key="4">
    <source>
        <dbReference type="RuleBase" id="RU365026"/>
    </source>
</evidence>
<evidence type="ECO:0000313" key="7">
    <source>
        <dbReference type="Proteomes" id="UP001497600"/>
    </source>
</evidence>
<evidence type="ECO:0000256" key="2">
    <source>
        <dbReference type="ARBA" id="ARBA00022448"/>
    </source>
</evidence>
<keyword evidence="7" id="KW-1185">Reference proteome</keyword>
<dbReference type="SUPFAM" id="SSF74788">
    <property type="entry name" value="Cullin repeat-like"/>
    <property type="match status" value="1"/>
</dbReference>
<comment type="function">
    <text evidence="4">Involved in the secretory pathway as part of the exocyst complex which tethers secretory vesicles to the sites of exocytosis. Also plays a role in the assembly of the exocyst.</text>
</comment>
<dbReference type="InterPro" id="IPR016159">
    <property type="entry name" value="Cullin_repeat-like_dom_sf"/>
</dbReference>
<dbReference type="InterPro" id="IPR004140">
    <property type="entry name" value="Exo70"/>
</dbReference>
<evidence type="ECO:0000259" key="5">
    <source>
        <dbReference type="Pfam" id="PF03081"/>
    </source>
</evidence>
<dbReference type="Pfam" id="PF03081">
    <property type="entry name" value="Exo70_C"/>
    <property type="match status" value="1"/>
</dbReference>
<evidence type="ECO:0000256" key="1">
    <source>
        <dbReference type="ARBA" id="ARBA00006756"/>
    </source>
</evidence>
<evidence type="ECO:0000256" key="3">
    <source>
        <dbReference type="ARBA" id="ARBA00022483"/>
    </source>
</evidence>
<keyword evidence="4" id="KW-0653">Protein transport</keyword>
<accession>A0ABP0EET6</accession>
<proteinExistence type="inferred from homology"/>
<dbReference type="PANTHER" id="PTHR12542">
    <property type="entry name" value="EXOCYST COMPLEX PROTEIN EXO70"/>
    <property type="match status" value="1"/>
</dbReference>
<sequence length="645" mass="73789">MSFNFDIDEADVAVLTQNLTKSKELFNSISKSLNKISTKADTASRKIKPVLRQVNKLNDSKSEIENGLELVAEVQQYASKAATNEQILNGTIDNVGIKKYLTVLIQSKLLLKEMKSKVGQFKGILINFQNSIEKSEFGLTTYFQKLIKRESTPLDLRKYNFEESGGLPQISQSKIKDYSAILDYFHGVNSEDRSLDRMYMMERSRYLFDTIASLDSITAPKLKTNNKIPYERGTNGIGEYSKTLMDLCVIEAQQVEEINRRLVGPKLDINEYLFSILANTINDKYGGDQLMRIVKHVENNTTTDGLLALETIINVKQVEKCLYKLIASTGIHSNFKKFLDNFMVLKKLCQSIFKELLRFIEQKIVALDKLPNDNGVSEVTVELMSRIRKISDFRESCLEVIEGMKIGSWMMQTPKPRSISVFSSVLPANEMQNEHDSKYLLSSYFSDCIDSIMINLEIISKQGDLKLQKKSIQGYFLITNLTLIEQIINRSSELFKSLGSTGMERLNKLKKRFLVLFLDDWNYASYIIIRDMTSITATAAIAHNSNSNNTNSHGNAPPSGKEKEQIKELFKTFNESFEDAINNYKNFNITDQNLRAYLANEIKKLIMNTYFKLYDKYGTSDFTKNKSKYVKYDKKSFEDLLNSTL</sequence>
<keyword evidence="3 4" id="KW-0268">Exocytosis</keyword>
<dbReference type="Gene3D" id="1.20.1310.30">
    <property type="match status" value="1"/>
</dbReference>
<keyword evidence="2 4" id="KW-0813">Transport</keyword>
<dbReference type="PANTHER" id="PTHR12542:SF41">
    <property type="entry name" value="EXOCYST COMPLEX COMPONENT 7"/>
    <property type="match status" value="1"/>
</dbReference>
<dbReference type="Proteomes" id="UP001497600">
    <property type="component" value="Chromosome F"/>
</dbReference>
<feature type="domain" description="Exocyst complex subunit Exo70 C-terminal" evidence="5">
    <location>
        <begin position="234"/>
        <end position="643"/>
    </location>
</feature>
<dbReference type="Gene3D" id="1.10.357.60">
    <property type="match status" value="1"/>
</dbReference>
<name>A0ABP0EET6_9ASCO</name>
<protein>
    <recommendedName>
        <fullName evidence="4">Exocyst complex protein EXO70</fullName>
    </recommendedName>
</protein>
<dbReference type="Gene3D" id="1.20.58.1150">
    <property type="match status" value="1"/>
</dbReference>
<reference evidence="6 7" key="1">
    <citation type="submission" date="2024-01" db="EMBL/GenBank/DDBJ databases">
        <authorList>
            <consortium name="Genoscope - CEA"/>
            <person name="William W."/>
        </authorList>
    </citation>
    <scope>NUCLEOTIDE SEQUENCE [LARGE SCALE GENOMIC DNA]</scope>
    <source>
        <strain evidence="6 7">29B2s-10</strain>
    </source>
</reference>
<evidence type="ECO:0000313" key="6">
    <source>
        <dbReference type="EMBL" id="CAK7912122.1"/>
    </source>
</evidence>
<comment type="subcellular location">
    <subcellularLocation>
        <location evidence="4">Bud</location>
    </subcellularLocation>
    <subcellularLocation>
        <location evidence="4">Bud neck</location>
    </subcellularLocation>
</comment>
<dbReference type="Pfam" id="PF20669">
    <property type="entry name" value="Exo70_N"/>
    <property type="match status" value="1"/>
</dbReference>
<comment type="similarity">
    <text evidence="1 4">Belongs to the EXO70 family.</text>
</comment>
<organism evidence="6 7">
    <name type="scientific">[Candida] anglica</name>
    <dbReference type="NCBI Taxonomy" id="148631"/>
    <lineage>
        <taxon>Eukaryota</taxon>
        <taxon>Fungi</taxon>
        <taxon>Dikarya</taxon>
        <taxon>Ascomycota</taxon>
        <taxon>Saccharomycotina</taxon>
        <taxon>Pichiomycetes</taxon>
        <taxon>Debaryomycetaceae</taxon>
        <taxon>Kurtzmaniella</taxon>
    </lineage>
</organism>
<dbReference type="Gene3D" id="1.20.1280.170">
    <property type="entry name" value="Exocyst complex component Exo70"/>
    <property type="match status" value="1"/>
</dbReference>
<dbReference type="InterPro" id="IPR046364">
    <property type="entry name" value="Exo70_C"/>
</dbReference>